<dbReference type="EMBL" id="MFJK01000016">
    <property type="protein sequence ID" value="OGG17817.1"/>
    <property type="molecule type" value="Genomic_DNA"/>
</dbReference>
<sequence length="71" mass="7899">MRINLNNVQKRIYGEKAVEFAFLSIGGLVFAQLFTQERTSLPLLITGIGLASLGLIASYLLLKDMKEGEKR</sequence>
<dbReference type="AlphaFoldDB" id="A0A1F6A0I3"/>
<evidence type="ECO:0000313" key="2">
    <source>
        <dbReference type="EMBL" id="OGG17817.1"/>
    </source>
</evidence>
<accession>A0A1F6A0I3</accession>
<feature type="transmembrane region" description="Helical" evidence="1">
    <location>
        <begin position="40"/>
        <end position="62"/>
    </location>
</feature>
<evidence type="ECO:0000256" key="1">
    <source>
        <dbReference type="SAM" id="Phobius"/>
    </source>
</evidence>
<dbReference type="STRING" id="1798381.A2721_02230"/>
<protein>
    <submittedName>
        <fullName evidence="2">Uncharacterized protein</fullName>
    </submittedName>
</protein>
<keyword evidence="1" id="KW-0812">Transmembrane</keyword>
<dbReference type="Proteomes" id="UP000177871">
    <property type="component" value="Unassembled WGS sequence"/>
</dbReference>
<gene>
    <name evidence="2" type="ORF">A2721_02230</name>
</gene>
<proteinExistence type="predicted"/>
<organism evidence="2 3">
    <name type="scientific">Candidatus Gottesmanbacteria bacterium RIFCSPHIGHO2_01_FULL_47_48</name>
    <dbReference type="NCBI Taxonomy" id="1798381"/>
    <lineage>
        <taxon>Bacteria</taxon>
        <taxon>Candidatus Gottesmaniibacteriota</taxon>
    </lineage>
</organism>
<evidence type="ECO:0000313" key="3">
    <source>
        <dbReference type="Proteomes" id="UP000177871"/>
    </source>
</evidence>
<keyword evidence="1" id="KW-1133">Transmembrane helix</keyword>
<name>A0A1F6A0I3_9BACT</name>
<keyword evidence="1" id="KW-0472">Membrane</keyword>
<comment type="caution">
    <text evidence="2">The sequence shown here is derived from an EMBL/GenBank/DDBJ whole genome shotgun (WGS) entry which is preliminary data.</text>
</comment>
<reference evidence="2 3" key="1">
    <citation type="journal article" date="2016" name="Nat. Commun.">
        <title>Thousands of microbial genomes shed light on interconnected biogeochemical processes in an aquifer system.</title>
        <authorList>
            <person name="Anantharaman K."/>
            <person name="Brown C.T."/>
            <person name="Hug L.A."/>
            <person name="Sharon I."/>
            <person name="Castelle C.J."/>
            <person name="Probst A.J."/>
            <person name="Thomas B.C."/>
            <person name="Singh A."/>
            <person name="Wilkins M.J."/>
            <person name="Karaoz U."/>
            <person name="Brodie E.L."/>
            <person name="Williams K.H."/>
            <person name="Hubbard S.S."/>
            <person name="Banfield J.F."/>
        </authorList>
    </citation>
    <scope>NUCLEOTIDE SEQUENCE [LARGE SCALE GENOMIC DNA]</scope>
</reference>
<feature type="transmembrane region" description="Helical" evidence="1">
    <location>
        <begin position="12"/>
        <end position="34"/>
    </location>
</feature>